<dbReference type="EMBL" id="MF360957">
    <property type="protein sequence ID" value="ASU00080.1"/>
    <property type="molecule type" value="Genomic_DNA"/>
</dbReference>
<dbReference type="InterPro" id="IPR008585">
    <property type="entry name" value="Gamma_PGA_hydro"/>
</dbReference>
<dbReference type="InterPro" id="IPR038128">
    <property type="entry name" value="Gamma_PGA_hydro_sf"/>
</dbReference>
<evidence type="ECO:0000313" key="2">
    <source>
        <dbReference type="Proteomes" id="UP000226236"/>
    </source>
</evidence>
<reference evidence="1 2" key="1">
    <citation type="submission" date="2017-06" db="EMBL/GenBank/DDBJ databases">
        <authorList>
            <person name="Russell D.A."/>
            <person name="Jacobs-Sera D."/>
            <person name="Duda R."/>
            <person name="Hatfull G.F."/>
            <person name="Hendrix R.W."/>
        </authorList>
    </citation>
    <scope>NUCLEOTIDE SEQUENCE [LARGE SCALE GENOMIC DNA]</scope>
</reference>
<keyword evidence="1" id="KW-0378">Hydrolase</keyword>
<dbReference type="Gene3D" id="3.40.630.100">
    <property type="entry name" value="Poly-gamma-glutamate hydrolase, zinc-binding motif"/>
    <property type="match status" value="1"/>
</dbReference>
<proteinExistence type="predicted"/>
<accession>A0A223LCF7</accession>
<evidence type="ECO:0000313" key="1">
    <source>
        <dbReference type="EMBL" id="ASU00080.1"/>
    </source>
</evidence>
<dbReference type="RefSeq" id="YP_009664459.1">
    <property type="nucleotide sequence ID" value="NC_043027.1"/>
</dbReference>
<dbReference type="Proteomes" id="UP000226236">
    <property type="component" value="Segment"/>
</dbReference>
<gene>
    <name evidence="1" type="primary">258</name>
    <name evidence="1" type="ORF">PBI_PBS1_258</name>
</gene>
<dbReference type="Pfam" id="PF05908">
    <property type="entry name" value="Gamma_PGA_hydro"/>
    <property type="match status" value="1"/>
</dbReference>
<keyword evidence="2" id="KW-1185">Reference proteome</keyword>
<protein>
    <submittedName>
        <fullName evidence="1">Poly-gamma-glutamate hydrolase</fullName>
    </submittedName>
</protein>
<dbReference type="GO" id="GO:0016787">
    <property type="term" value="F:hydrolase activity"/>
    <property type="evidence" value="ECO:0007669"/>
    <property type="project" value="UniProtKB-KW"/>
</dbReference>
<sequence length="210" mass="23718">MIMADKYPSFEVLAENEKRGIDYDIFTRFSGLRTTIVCPHAGGIEVGTSELARNTALTDFNIYLFEGLKPTDNKDLHITSAKFDEPTALEIMSKSEFALSYHGFKSDEKYTIVGGSNEELNKNLVKRLQNGGFNAVLATDRFAGADPNNIVNRTTTGIGVQLELSTTQRKAFFLNNDWSKNNRMNFTDEFRLYVAIVRDFLKYNENQNVA</sequence>
<dbReference type="GeneID" id="40524491"/>
<organism evidence="1 2">
    <name type="scientific">Bacillus phage PBS1</name>
    <dbReference type="NCBI Taxonomy" id="2884423"/>
    <lineage>
        <taxon>Viruses</taxon>
        <taxon>Duplodnaviria</taxon>
        <taxon>Heunggongvirae</taxon>
        <taxon>Uroviricota</taxon>
        <taxon>Caudoviricetes</taxon>
        <taxon>Takahashivirus</taxon>
        <taxon>Bacillus phage PBS1</taxon>
    </lineage>
</organism>
<name>A0A223LCF7_BPPB1</name>